<dbReference type="AlphaFoldDB" id="T0K2Q1"/>
<gene>
    <name evidence="2" type="ORF">CGLO_13916</name>
</gene>
<organism evidence="2 3">
    <name type="scientific">Colletotrichum gloeosporioides (strain Cg-14)</name>
    <name type="common">Anthracnose fungus</name>
    <name type="synonym">Glomerella cingulata</name>
    <dbReference type="NCBI Taxonomy" id="1237896"/>
    <lineage>
        <taxon>Eukaryota</taxon>
        <taxon>Fungi</taxon>
        <taxon>Dikarya</taxon>
        <taxon>Ascomycota</taxon>
        <taxon>Pezizomycotina</taxon>
        <taxon>Sordariomycetes</taxon>
        <taxon>Hypocreomycetidae</taxon>
        <taxon>Glomerellales</taxon>
        <taxon>Glomerellaceae</taxon>
        <taxon>Colletotrichum</taxon>
        <taxon>Colletotrichum gloeosporioides species complex</taxon>
    </lineage>
</organism>
<feature type="region of interest" description="Disordered" evidence="1">
    <location>
        <begin position="1"/>
        <end position="22"/>
    </location>
</feature>
<evidence type="ECO:0000256" key="1">
    <source>
        <dbReference type="SAM" id="MobiDB-lite"/>
    </source>
</evidence>
<sequence length="22" mass="2262">MEARKASCSGGGQPDWCYGTGT</sequence>
<dbReference type="EMBL" id="AMYD01003158">
    <property type="protein sequence ID" value="EQB46993.1"/>
    <property type="molecule type" value="Genomic_DNA"/>
</dbReference>
<name>T0K2Q1_COLGC</name>
<dbReference type="Proteomes" id="UP000015530">
    <property type="component" value="Unassembled WGS sequence"/>
</dbReference>
<evidence type="ECO:0000313" key="3">
    <source>
        <dbReference type="Proteomes" id="UP000015530"/>
    </source>
</evidence>
<protein>
    <submittedName>
        <fullName evidence="2">Uncharacterized protein</fullName>
    </submittedName>
</protein>
<evidence type="ECO:0000313" key="2">
    <source>
        <dbReference type="EMBL" id="EQB46993.1"/>
    </source>
</evidence>
<comment type="caution">
    <text evidence="2">The sequence shown here is derived from an EMBL/GenBank/DDBJ whole genome shotgun (WGS) entry which is preliminary data.</text>
</comment>
<dbReference type="HOGENOM" id="CLU_3425095_0_0_1"/>
<reference evidence="3" key="1">
    <citation type="journal article" date="2013" name="Mol. Plant Microbe Interact.">
        <title>Global aspects of pacC regulation of pathogenicity genes in Colletotrichum gloeosporioides as revealed by transcriptome analysis.</title>
        <authorList>
            <person name="Alkan N."/>
            <person name="Meng X."/>
            <person name="Friedlander G."/>
            <person name="Reuveni E."/>
            <person name="Sukno S."/>
            <person name="Sherman A."/>
            <person name="Thon M."/>
            <person name="Fluhr R."/>
            <person name="Prusky D."/>
        </authorList>
    </citation>
    <scope>NUCLEOTIDE SEQUENCE [LARGE SCALE GENOMIC DNA]</scope>
    <source>
        <strain evidence="3">Cg-14</strain>
    </source>
</reference>
<proteinExistence type="predicted"/>
<accession>T0K2Q1</accession>